<evidence type="ECO:0000313" key="2">
    <source>
        <dbReference type="Proteomes" id="UP000265520"/>
    </source>
</evidence>
<dbReference type="Proteomes" id="UP000265520">
    <property type="component" value="Unassembled WGS sequence"/>
</dbReference>
<sequence>MDLTLEQEYHELREEVTALRAGVNMIEGWKLIVADIQIQMESLL</sequence>
<reference evidence="1 2" key="1">
    <citation type="journal article" date="2018" name="Front. Plant Sci.">
        <title>Red Clover (Trifolium pratense) and Zigzag Clover (T. medium) - A Picture of Genomic Similarities and Differences.</title>
        <authorList>
            <person name="Dluhosova J."/>
            <person name="Istvanek J."/>
            <person name="Nedelnik J."/>
            <person name="Repkova J."/>
        </authorList>
    </citation>
    <scope>NUCLEOTIDE SEQUENCE [LARGE SCALE GENOMIC DNA]</scope>
    <source>
        <strain evidence="2">cv. 10/8</strain>
        <tissue evidence="1">Leaf</tissue>
    </source>
</reference>
<dbReference type="AlphaFoldDB" id="A0A392TJF0"/>
<organism evidence="1 2">
    <name type="scientific">Trifolium medium</name>
    <dbReference type="NCBI Taxonomy" id="97028"/>
    <lineage>
        <taxon>Eukaryota</taxon>
        <taxon>Viridiplantae</taxon>
        <taxon>Streptophyta</taxon>
        <taxon>Embryophyta</taxon>
        <taxon>Tracheophyta</taxon>
        <taxon>Spermatophyta</taxon>
        <taxon>Magnoliopsida</taxon>
        <taxon>eudicotyledons</taxon>
        <taxon>Gunneridae</taxon>
        <taxon>Pentapetalae</taxon>
        <taxon>rosids</taxon>
        <taxon>fabids</taxon>
        <taxon>Fabales</taxon>
        <taxon>Fabaceae</taxon>
        <taxon>Papilionoideae</taxon>
        <taxon>50 kb inversion clade</taxon>
        <taxon>NPAAA clade</taxon>
        <taxon>Hologalegina</taxon>
        <taxon>IRL clade</taxon>
        <taxon>Trifolieae</taxon>
        <taxon>Trifolium</taxon>
    </lineage>
</organism>
<evidence type="ECO:0000313" key="1">
    <source>
        <dbReference type="EMBL" id="MCI61289.1"/>
    </source>
</evidence>
<feature type="non-terminal residue" evidence="1">
    <location>
        <position position="44"/>
    </location>
</feature>
<proteinExistence type="predicted"/>
<keyword evidence="2" id="KW-1185">Reference proteome</keyword>
<name>A0A392TJF0_9FABA</name>
<protein>
    <submittedName>
        <fullName evidence="1">Uncharacterized protein</fullName>
    </submittedName>
</protein>
<accession>A0A392TJF0</accession>
<dbReference type="EMBL" id="LXQA010596904">
    <property type="protein sequence ID" value="MCI61289.1"/>
    <property type="molecule type" value="Genomic_DNA"/>
</dbReference>
<comment type="caution">
    <text evidence="1">The sequence shown here is derived from an EMBL/GenBank/DDBJ whole genome shotgun (WGS) entry which is preliminary data.</text>
</comment>